<dbReference type="CDD" id="cd07989">
    <property type="entry name" value="LPLAT_AGPAT-like"/>
    <property type="match status" value="1"/>
</dbReference>
<organism evidence="8 9">
    <name type="scientific">Myroides odoratimimus</name>
    <dbReference type="NCBI Taxonomy" id="76832"/>
    <lineage>
        <taxon>Bacteria</taxon>
        <taxon>Pseudomonadati</taxon>
        <taxon>Bacteroidota</taxon>
        <taxon>Flavobacteriia</taxon>
        <taxon>Flavobacteriales</taxon>
        <taxon>Flavobacteriaceae</taxon>
        <taxon>Myroides</taxon>
    </lineage>
</organism>
<feature type="transmembrane region" description="Helical" evidence="6">
    <location>
        <begin position="659"/>
        <end position="678"/>
    </location>
</feature>
<feature type="transmembrane region" description="Helical" evidence="6">
    <location>
        <begin position="361"/>
        <end position="380"/>
    </location>
</feature>
<name>A0AAI8C2T1_9FLAO</name>
<evidence type="ECO:0000256" key="6">
    <source>
        <dbReference type="SAM" id="Phobius"/>
    </source>
</evidence>
<dbReference type="PANTHER" id="PTHR33406:SF13">
    <property type="entry name" value="MEMBRANE PROTEIN YDFJ"/>
    <property type="match status" value="1"/>
</dbReference>
<dbReference type="GO" id="GO:0005886">
    <property type="term" value="C:plasma membrane"/>
    <property type="evidence" value="ECO:0007669"/>
    <property type="project" value="UniProtKB-SubCell"/>
</dbReference>
<dbReference type="SMART" id="SM00563">
    <property type="entry name" value="PlsC"/>
    <property type="match status" value="1"/>
</dbReference>
<protein>
    <submittedName>
        <fullName evidence="8">Glycerol acyltransferase</fullName>
    </submittedName>
</protein>
<dbReference type="AlphaFoldDB" id="A0AAI8C2T1"/>
<sequence>MSSVFYHIYKWGEKKKVMFFILSLLFVVLTAYGALNIKFEEDITRILPKNEKTSITSKVLSQLRFSDKISVIIEKQQEGTTEDLVTLADQFLDSLAVKNEYVKSIQGKVDDENINEAINFVYAHLPLFLEESDYEKIAVKLNNDSLKQVVEANYKTLISPTGMVAKQFIQRDPMGIGFMALQKLQQLNIGDDFHLVDGYIMNKDEDKLLLFIDPVYDGTETEHNTIFINYLEEVKESLNGTYADKVSVDYFGASFVAVANAKQIKSDIQKTVAISVTVLMVLLVAFYRKLFIPVILFIPTICAALVALFVLYFIKDSISAISLSVGAILIGITIDYALHIMTHYKHSGDIKEVYREITRPIIMSCATTAITFLCLVFVHSEALKDLGIFASITVMAAGLFSLLFIPHLYKPSEKDLVGKSNTLIDKVAKFPFDKSKWLFGLCLLAIVVSCFTFDKTAFDKDLSSMNYFPEELKQAEEKLNSTLDSNSKSLYITCYGESVDDVVEDNARLAQHLKSEKADGHILQYSSLGNIVLSKSQQEQKIKLWDTFWAKQDISSIKHTLIREGQRYDFMESTYEGFYDLLDTSFGVIPIQEYTKLNPQIMDEFFIEKDGFYTINTLVKVQENNRVAFVDELKGPEEYLVIDRKAINETFLSNLVKDFTSLVNYSLIAVLLILWFFFRRIEMVLVSMVPIIITGFITTGLMGLFHIEFNIFSSIVCTLIFGQGVDFTIFMTSALQKEYTTGKNESVMYRSSIILAVLTTLLAIGTLIFAKHPALRSISVVSLIGLSVSAISAFVLYPRLYRFCFTNRQQKGKSPITLRLVLFSIVSFTYFGVCGVLYSFIARILMFILPMRKVVKLRLFGKGMSLYMASVLYLNPFVKKGIINKQKEDFKKPAVIIANHTSFLDSLTIGMVNSNIVYLVNDWVYKSPIFGRAVQMAGFYPVSNGVDNSVEHLEERVKQGFSLMIFPEGTRSLTNDVQRFHKGAFFLAETLKLDIIPMYIHGNAEVNGKRDYIIYGGHIITTVGERITYEDRSYGEDYSERTKKISKFYKEQFRVIRRQLEDKNYFRRKLFLGYFYKEGSILKEVKDDFKHYAEDYYELDNNLSDKEKILHVGEDYGQINFLLTLQQSKRKVYAYIQDDYKRSVAQTNYVTKCRTVEYITDVFEIDGSVNTMLVSTIVSSEVPTTIHKIVVLHRKVKEYVPDRSFKLSVQNEYISVYLRE</sequence>
<dbReference type="Gene3D" id="1.20.1640.10">
    <property type="entry name" value="Multidrug efflux transporter AcrB transmembrane domain"/>
    <property type="match status" value="2"/>
</dbReference>
<reference evidence="8 9" key="1">
    <citation type="journal article" date="2016" name="J. Zhejiang Univ. Sci. B">
        <title>Antibiotic resistance mechanisms of Myroides sp.</title>
        <authorList>
            <person name="Hu S."/>
            <person name="Yuan S."/>
            <person name="Qu H."/>
            <person name="Jiang T."/>
            <person name="Zhou Y."/>
            <person name="Wang M."/>
            <person name="Ming D."/>
        </authorList>
    </citation>
    <scope>NUCLEOTIDE SEQUENCE [LARGE SCALE GENOMIC DNA]</scope>
    <source>
        <strain evidence="8 9">PR63039</strain>
    </source>
</reference>
<evidence type="ECO:0000256" key="3">
    <source>
        <dbReference type="ARBA" id="ARBA00022692"/>
    </source>
</evidence>
<dbReference type="InterPro" id="IPR004869">
    <property type="entry name" value="MMPL_dom"/>
</dbReference>
<comment type="subcellular location">
    <subcellularLocation>
        <location evidence="1">Cell membrane</location>
        <topology evidence="1">Multi-pass membrane protein</topology>
    </subcellularLocation>
</comment>
<dbReference type="GO" id="GO:0016746">
    <property type="term" value="F:acyltransferase activity"/>
    <property type="evidence" value="ECO:0007669"/>
    <property type="project" value="UniProtKB-KW"/>
</dbReference>
<feature type="transmembrane region" description="Helical" evidence="6">
    <location>
        <begin position="268"/>
        <end position="287"/>
    </location>
</feature>
<feature type="domain" description="Phospholipid/glycerol acyltransferase" evidence="7">
    <location>
        <begin position="894"/>
        <end position="1003"/>
    </location>
</feature>
<feature type="transmembrane region" description="Helical" evidence="6">
    <location>
        <begin position="818"/>
        <end position="847"/>
    </location>
</feature>
<evidence type="ECO:0000256" key="5">
    <source>
        <dbReference type="ARBA" id="ARBA00023136"/>
    </source>
</evidence>
<keyword evidence="4 6" id="KW-1133">Transmembrane helix</keyword>
<keyword evidence="2" id="KW-1003">Cell membrane</keyword>
<dbReference type="Pfam" id="PF01553">
    <property type="entry name" value="Acyltransferase"/>
    <property type="match status" value="1"/>
</dbReference>
<feature type="transmembrane region" description="Helical" evidence="6">
    <location>
        <begin position="294"/>
        <end position="314"/>
    </location>
</feature>
<feature type="transmembrane region" description="Helical" evidence="6">
    <location>
        <begin position="711"/>
        <end position="735"/>
    </location>
</feature>
<dbReference type="Proteomes" id="UP000069030">
    <property type="component" value="Chromosome"/>
</dbReference>
<keyword evidence="5 6" id="KW-0472">Membrane</keyword>
<dbReference type="PANTHER" id="PTHR33406">
    <property type="entry name" value="MEMBRANE PROTEIN MJ1562-RELATED"/>
    <property type="match status" value="1"/>
</dbReference>
<keyword evidence="3 6" id="KW-0812">Transmembrane</keyword>
<evidence type="ECO:0000256" key="4">
    <source>
        <dbReference type="ARBA" id="ARBA00022989"/>
    </source>
</evidence>
<dbReference type="InterPro" id="IPR002123">
    <property type="entry name" value="Plipid/glycerol_acylTrfase"/>
</dbReference>
<feature type="transmembrane region" description="Helical" evidence="6">
    <location>
        <begin position="386"/>
        <end position="405"/>
    </location>
</feature>
<feature type="transmembrane region" description="Helical" evidence="6">
    <location>
        <begin position="775"/>
        <end position="797"/>
    </location>
</feature>
<gene>
    <name evidence="8" type="ORF">AS202_05430</name>
</gene>
<proteinExistence type="predicted"/>
<dbReference type="SUPFAM" id="SSF69593">
    <property type="entry name" value="Glycerol-3-phosphate (1)-acyltransferase"/>
    <property type="match status" value="1"/>
</dbReference>
<keyword evidence="8" id="KW-0012">Acyltransferase</keyword>
<evidence type="ECO:0000256" key="2">
    <source>
        <dbReference type="ARBA" id="ARBA00022475"/>
    </source>
</evidence>
<accession>A0AAI8C2T1</accession>
<evidence type="ECO:0000259" key="7">
    <source>
        <dbReference type="SMART" id="SM00563"/>
    </source>
</evidence>
<evidence type="ECO:0000313" key="8">
    <source>
        <dbReference type="EMBL" id="ALU25608.1"/>
    </source>
</evidence>
<feature type="transmembrane region" description="Helical" evidence="6">
    <location>
        <begin position="685"/>
        <end position="705"/>
    </location>
</feature>
<dbReference type="Pfam" id="PF03176">
    <property type="entry name" value="MMPL"/>
    <property type="match status" value="1"/>
</dbReference>
<keyword evidence="8" id="KW-0808">Transferase</keyword>
<dbReference type="KEGG" id="mod:AS202_05430"/>
<evidence type="ECO:0000313" key="9">
    <source>
        <dbReference type="Proteomes" id="UP000069030"/>
    </source>
</evidence>
<dbReference type="EMBL" id="CP013690">
    <property type="protein sequence ID" value="ALU25608.1"/>
    <property type="molecule type" value="Genomic_DNA"/>
</dbReference>
<dbReference type="SUPFAM" id="SSF82866">
    <property type="entry name" value="Multidrug efflux transporter AcrB transmembrane domain"/>
    <property type="match status" value="2"/>
</dbReference>
<dbReference type="InterPro" id="IPR050545">
    <property type="entry name" value="Mycobact_MmpL"/>
</dbReference>
<feature type="transmembrane region" description="Helical" evidence="6">
    <location>
        <begin position="320"/>
        <end position="340"/>
    </location>
</feature>
<evidence type="ECO:0000256" key="1">
    <source>
        <dbReference type="ARBA" id="ARBA00004651"/>
    </source>
</evidence>
<dbReference type="RefSeq" id="WP_058699202.1">
    <property type="nucleotide sequence ID" value="NZ_CP013690.1"/>
</dbReference>
<feature type="transmembrane region" description="Helical" evidence="6">
    <location>
        <begin position="747"/>
        <end position="769"/>
    </location>
</feature>